<organism evidence="1 2">
    <name type="scientific">Siculibacillus lacustris</name>
    <dbReference type="NCBI Taxonomy" id="1549641"/>
    <lineage>
        <taxon>Bacteria</taxon>
        <taxon>Pseudomonadati</taxon>
        <taxon>Pseudomonadota</taxon>
        <taxon>Alphaproteobacteria</taxon>
        <taxon>Hyphomicrobiales</taxon>
        <taxon>Ancalomicrobiaceae</taxon>
        <taxon>Siculibacillus</taxon>
    </lineage>
</organism>
<dbReference type="Proteomes" id="UP000292781">
    <property type="component" value="Unassembled WGS sequence"/>
</dbReference>
<reference evidence="1 2" key="1">
    <citation type="submission" date="2019-02" db="EMBL/GenBank/DDBJ databases">
        <title>Siculibacillus lacustris gen. nov., sp. nov., a new rosette-forming bacterium isolated from a freshwater crater lake (Lake St. Ana, Romania).</title>
        <authorList>
            <person name="Felfoldi T."/>
            <person name="Marton Z."/>
            <person name="Szabo A."/>
            <person name="Mentes A."/>
            <person name="Boka K."/>
            <person name="Marialigeti K."/>
            <person name="Mathe I."/>
            <person name="Koncz M."/>
            <person name="Schumann P."/>
            <person name="Toth E."/>
        </authorList>
    </citation>
    <scope>NUCLEOTIDE SEQUENCE [LARGE SCALE GENOMIC DNA]</scope>
    <source>
        <strain evidence="1 2">SA-279</strain>
    </source>
</reference>
<accession>A0A4Q9VE83</accession>
<sequence>MIDLVQKAATAFDLIIIDLPPIGAVIDAVAASRFIDGYYLVVEWGKTPRSAVRDMLIADPVIADKAIGVVLSKVEIERLKMFDAHSSYGYFGQYQSRYYGNTHGSLTENG</sequence>
<evidence type="ECO:0000313" key="1">
    <source>
        <dbReference type="EMBL" id="TBW32232.1"/>
    </source>
</evidence>
<name>A0A4Q9VE83_9HYPH</name>
<evidence type="ECO:0008006" key="3">
    <source>
        <dbReference type="Google" id="ProtNLM"/>
    </source>
</evidence>
<comment type="caution">
    <text evidence="1">The sequence shown here is derived from an EMBL/GenBank/DDBJ whole genome shotgun (WGS) entry which is preliminary data.</text>
</comment>
<dbReference type="InterPro" id="IPR027417">
    <property type="entry name" value="P-loop_NTPase"/>
</dbReference>
<dbReference type="AlphaFoldDB" id="A0A4Q9VE83"/>
<dbReference type="SUPFAM" id="SSF52540">
    <property type="entry name" value="P-loop containing nucleoside triphosphate hydrolases"/>
    <property type="match status" value="1"/>
</dbReference>
<protein>
    <recommendedName>
        <fullName evidence="3">AAA domain-containing protein</fullName>
    </recommendedName>
</protein>
<dbReference type="EMBL" id="SJFN01000066">
    <property type="protein sequence ID" value="TBW32232.1"/>
    <property type="molecule type" value="Genomic_DNA"/>
</dbReference>
<dbReference type="OrthoDB" id="230260at2"/>
<proteinExistence type="predicted"/>
<gene>
    <name evidence="1" type="ORF">EYW49_22435</name>
</gene>
<dbReference type="Gene3D" id="3.40.50.300">
    <property type="entry name" value="P-loop containing nucleotide triphosphate hydrolases"/>
    <property type="match status" value="1"/>
</dbReference>
<keyword evidence="2" id="KW-1185">Reference proteome</keyword>
<evidence type="ECO:0000313" key="2">
    <source>
        <dbReference type="Proteomes" id="UP000292781"/>
    </source>
</evidence>